<organism evidence="1 2">
    <name type="scientific">Adineta ricciae</name>
    <name type="common">Rotifer</name>
    <dbReference type="NCBI Taxonomy" id="249248"/>
    <lineage>
        <taxon>Eukaryota</taxon>
        <taxon>Metazoa</taxon>
        <taxon>Spiralia</taxon>
        <taxon>Gnathifera</taxon>
        <taxon>Rotifera</taxon>
        <taxon>Eurotatoria</taxon>
        <taxon>Bdelloidea</taxon>
        <taxon>Adinetida</taxon>
        <taxon>Adinetidae</taxon>
        <taxon>Adineta</taxon>
    </lineage>
</organism>
<protein>
    <submittedName>
        <fullName evidence="1">Uncharacterized protein</fullName>
    </submittedName>
</protein>
<name>A0A815YQ91_ADIRI</name>
<proteinExistence type="predicted"/>
<sequence length="124" mass="14387">MHLFDKLRASFRRKPHKIELTLSEQIENILNRSNVSQGDHRLLLLRLVYEHRSRQFHLLNVPANDPKRLEFERSMLKSLLAITSSSTSVSDSSPVAFQRSSRLYKSMPMATSVHTTKGLRSRKK</sequence>
<dbReference type="Proteomes" id="UP000663828">
    <property type="component" value="Unassembled WGS sequence"/>
</dbReference>
<evidence type="ECO:0000313" key="2">
    <source>
        <dbReference type="Proteomes" id="UP000663828"/>
    </source>
</evidence>
<comment type="caution">
    <text evidence="1">The sequence shown here is derived from an EMBL/GenBank/DDBJ whole genome shotgun (WGS) entry which is preliminary data.</text>
</comment>
<accession>A0A815YQ91</accession>
<dbReference type="AlphaFoldDB" id="A0A815YQ91"/>
<evidence type="ECO:0000313" key="1">
    <source>
        <dbReference type="EMBL" id="CAF1572846.1"/>
    </source>
</evidence>
<dbReference type="EMBL" id="CAJNOR010005694">
    <property type="protein sequence ID" value="CAF1572846.1"/>
    <property type="molecule type" value="Genomic_DNA"/>
</dbReference>
<reference evidence="1" key="1">
    <citation type="submission" date="2021-02" db="EMBL/GenBank/DDBJ databases">
        <authorList>
            <person name="Nowell W R."/>
        </authorList>
    </citation>
    <scope>NUCLEOTIDE SEQUENCE</scope>
</reference>
<keyword evidence="2" id="KW-1185">Reference proteome</keyword>
<gene>
    <name evidence="1" type="ORF">XAT740_LOCUS44651</name>
</gene>